<dbReference type="InterPro" id="IPR004358">
    <property type="entry name" value="Sig_transdc_His_kin-like_C"/>
</dbReference>
<proteinExistence type="predicted"/>
<evidence type="ECO:0000259" key="15">
    <source>
        <dbReference type="PROSITE" id="PS50885"/>
    </source>
</evidence>
<dbReference type="Pfam" id="PF02518">
    <property type="entry name" value="HATPase_c"/>
    <property type="match status" value="1"/>
</dbReference>
<dbReference type="RefSeq" id="WP_193677550.1">
    <property type="nucleotide sequence ID" value="NZ_JADDIV010000004.1"/>
</dbReference>
<comment type="caution">
    <text evidence="16">The sequence shown here is derived from an EMBL/GenBank/DDBJ whole genome shotgun (WGS) entry which is preliminary data.</text>
</comment>
<evidence type="ECO:0000256" key="13">
    <source>
        <dbReference type="SAM" id="Phobius"/>
    </source>
</evidence>
<keyword evidence="9" id="KW-0067">ATP-binding</keyword>
<dbReference type="Proteomes" id="UP000806285">
    <property type="component" value="Unassembled WGS sequence"/>
</dbReference>
<dbReference type="InterPro" id="IPR005467">
    <property type="entry name" value="His_kinase_dom"/>
</dbReference>
<dbReference type="InterPro" id="IPR050428">
    <property type="entry name" value="TCS_sensor_his_kinase"/>
</dbReference>
<evidence type="ECO:0000256" key="8">
    <source>
        <dbReference type="ARBA" id="ARBA00022777"/>
    </source>
</evidence>
<evidence type="ECO:0000256" key="2">
    <source>
        <dbReference type="ARBA" id="ARBA00004141"/>
    </source>
</evidence>
<dbReference type="Pfam" id="PF00512">
    <property type="entry name" value="HisKA"/>
    <property type="match status" value="1"/>
</dbReference>
<keyword evidence="7" id="KW-0547">Nucleotide-binding</keyword>
<organism evidence="16 17">
    <name type="scientific">Ramlibacter pallidus</name>
    <dbReference type="NCBI Taxonomy" id="2780087"/>
    <lineage>
        <taxon>Bacteria</taxon>
        <taxon>Pseudomonadati</taxon>
        <taxon>Pseudomonadota</taxon>
        <taxon>Betaproteobacteria</taxon>
        <taxon>Burkholderiales</taxon>
        <taxon>Comamonadaceae</taxon>
        <taxon>Ramlibacter</taxon>
    </lineage>
</organism>
<gene>
    <name evidence="16" type="ORF">IM787_15340</name>
</gene>
<dbReference type="GO" id="GO:0016301">
    <property type="term" value="F:kinase activity"/>
    <property type="evidence" value="ECO:0007669"/>
    <property type="project" value="UniProtKB-KW"/>
</dbReference>
<dbReference type="EC" id="2.7.13.3" evidence="3"/>
<feature type="transmembrane region" description="Helical" evidence="13">
    <location>
        <begin position="21"/>
        <end position="40"/>
    </location>
</feature>
<name>A0ABR9S5Z0_9BURK</name>
<evidence type="ECO:0000313" key="17">
    <source>
        <dbReference type="Proteomes" id="UP000806285"/>
    </source>
</evidence>
<keyword evidence="11" id="KW-0902">Two-component regulatory system</keyword>
<dbReference type="PANTHER" id="PTHR45436">
    <property type="entry name" value="SENSOR HISTIDINE KINASE YKOH"/>
    <property type="match status" value="1"/>
</dbReference>
<dbReference type="InterPro" id="IPR003661">
    <property type="entry name" value="HisK_dim/P_dom"/>
</dbReference>
<keyword evidence="10 13" id="KW-1133">Transmembrane helix</keyword>
<dbReference type="InterPro" id="IPR003660">
    <property type="entry name" value="HAMP_dom"/>
</dbReference>
<dbReference type="InterPro" id="IPR003594">
    <property type="entry name" value="HATPase_dom"/>
</dbReference>
<protein>
    <recommendedName>
        <fullName evidence="3">histidine kinase</fullName>
        <ecNumber evidence="3">2.7.13.3</ecNumber>
    </recommendedName>
</protein>
<feature type="domain" description="HAMP" evidence="15">
    <location>
        <begin position="173"/>
        <end position="225"/>
    </location>
</feature>
<dbReference type="Gene3D" id="1.10.287.130">
    <property type="match status" value="1"/>
</dbReference>
<dbReference type="InterPro" id="IPR036890">
    <property type="entry name" value="HATPase_C_sf"/>
</dbReference>
<dbReference type="PANTHER" id="PTHR45436:SF14">
    <property type="entry name" value="SENSOR PROTEIN QSEC"/>
    <property type="match status" value="1"/>
</dbReference>
<evidence type="ECO:0000256" key="10">
    <source>
        <dbReference type="ARBA" id="ARBA00022989"/>
    </source>
</evidence>
<evidence type="ECO:0000256" key="9">
    <source>
        <dbReference type="ARBA" id="ARBA00022840"/>
    </source>
</evidence>
<dbReference type="SUPFAM" id="SSF47384">
    <property type="entry name" value="Homodimeric domain of signal transducing histidine kinase"/>
    <property type="match status" value="1"/>
</dbReference>
<dbReference type="EMBL" id="JADDIV010000004">
    <property type="protein sequence ID" value="MBE7368936.1"/>
    <property type="molecule type" value="Genomic_DNA"/>
</dbReference>
<dbReference type="SMART" id="SM00387">
    <property type="entry name" value="HATPase_c"/>
    <property type="match status" value="1"/>
</dbReference>
<dbReference type="SUPFAM" id="SSF55874">
    <property type="entry name" value="ATPase domain of HSP90 chaperone/DNA topoisomerase II/histidine kinase"/>
    <property type="match status" value="1"/>
</dbReference>
<evidence type="ECO:0000259" key="14">
    <source>
        <dbReference type="PROSITE" id="PS50109"/>
    </source>
</evidence>
<dbReference type="CDD" id="cd00082">
    <property type="entry name" value="HisKA"/>
    <property type="match status" value="1"/>
</dbReference>
<dbReference type="InterPro" id="IPR036097">
    <property type="entry name" value="HisK_dim/P_sf"/>
</dbReference>
<keyword evidence="6 13" id="KW-0812">Transmembrane</keyword>
<keyword evidence="8 16" id="KW-0418">Kinase</keyword>
<dbReference type="PROSITE" id="PS50109">
    <property type="entry name" value="HIS_KIN"/>
    <property type="match status" value="1"/>
</dbReference>
<evidence type="ECO:0000256" key="11">
    <source>
        <dbReference type="ARBA" id="ARBA00023012"/>
    </source>
</evidence>
<evidence type="ECO:0000256" key="5">
    <source>
        <dbReference type="ARBA" id="ARBA00022679"/>
    </source>
</evidence>
<keyword evidence="5" id="KW-0808">Transferase</keyword>
<dbReference type="PRINTS" id="PR00344">
    <property type="entry name" value="BCTRLSENSOR"/>
</dbReference>
<dbReference type="PROSITE" id="PS50885">
    <property type="entry name" value="HAMP"/>
    <property type="match status" value="1"/>
</dbReference>
<dbReference type="CDD" id="cd00075">
    <property type="entry name" value="HATPase"/>
    <property type="match status" value="1"/>
</dbReference>
<reference evidence="16 17" key="1">
    <citation type="submission" date="2020-10" db="EMBL/GenBank/DDBJ databases">
        <title>Ramlibacter sp. HM2 16S ribosomal RNA gene Genome sequencing and assembly.</title>
        <authorList>
            <person name="Kang M."/>
        </authorList>
    </citation>
    <scope>NUCLEOTIDE SEQUENCE [LARGE SCALE GENOMIC DNA]</scope>
    <source>
        <strain evidence="16 17">HM2</strain>
    </source>
</reference>
<keyword evidence="17" id="KW-1185">Reference proteome</keyword>
<evidence type="ECO:0000256" key="12">
    <source>
        <dbReference type="ARBA" id="ARBA00023136"/>
    </source>
</evidence>
<evidence type="ECO:0000256" key="1">
    <source>
        <dbReference type="ARBA" id="ARBA00000085"/>
    </source>
</evidence>
<comment type="catalytic activity">
    <reaction evidence="1">
        <text>ATP + protein L-histidine = ADP + protein N-phospho-L-histidine.</text>
        <dbReference type="EC" id="2.7.13.3"/>
    </reaction>
</comment>
<comment type="subcellular location">
    <subcellularLocation>
        <location evidence="2">Membrane</location>
        <topology evidence="2">Multi-pass membrane protein</topology>
    </subcellularLocation>
</comment>
<accession>A0ABR9S5Z0</accession>
<evidence type="ECO:0000256" key="6">
    <source>
        <dbReference type="ARBA" id="ARBA00022692"/>
    </source>
</evidence>
<evidence type="ECO:0000256" key="3">
    <source>
        <dbReference type="ARBA" id="ARBA00012438"/>
    </source>
</evidence>
<keyword evidence="4" id="KW-0597">Phosphoprotein</keyword>
<evidence type="ECO:0000256" key="7">
    <source>
        <dbReference type="ARBA" id="ARBA00022741"/>
    </source>
</evidence>
<feature type="domain" description="Histidine kinase" evidence="14">
    <location>
        <begin position="233"/>
        <end position="446"/>
    </location>
</feature>
<sequence>MNRFQAAWAAVREPTLQRRSVVMVLCAFFVIWGVLVAYQYGKYQRAMAEEQPFEKFTAAVLQAIDGLPDEQQAVAALEATERWVNVRRRQIGRLPGQIQMELRDRQGRVVRGPVRPDPGTNWDHQVTGRHWTLRVVEPKRSVQDYLARNTPFIGEYLLLALPFVLLPVWLSIRTGLKPLQRFAGAIARRQPDDLRPLEDVPPHRELRPLSDALDALLERLRLRLDRERVFVQDAAHEIRTPLAVVMTQAHVMAHAPSAEERARAYALLTGAIDRASHVARQLLMLATLDDAQKPPPRRIDVAQAAREILAQAAPQAMQRRIELSLEAPDHLPSAVDEPGFTSILLNLVDNAIRYGREGGNVVVTLRGDEERIHLQVQDDGPGIPPEEHALVFERFYRGAAQETPGSGLGLAIVKQAALRMGGRALVTAGLARDRGVGFLVSLPVPGFAPR</sequence>
<dbReference type="SMART" id="SM00388">
    <property type="entry name" value="HisKA"/>
    <property type="match status" value="1"/>
</dbReference>
<evidence type="ECO:0000256" key="4">
    <source>
        <dbReference type="ARBA" id="ARBA00022553"/>
    </source>
</evidence>
<keyword evidence="12 13" id="KW-0472">Membrane</keyword>
<evidence type="ECO:0000313" key="16">
    <source>
        <dbReference type="EMBL" id="MBE7368936.1"/>
    </source>
</evidence>
<dbReference type="Gene3D" id="3.30.565.10">
    <property type="entry name" value="Histidine kinase-like ATPase, C-terminal domain"/>
    <property type="match status" value="1"/>
</dbReference>